<evidence type="ECO:0000256" key="4">
    <source>
        <dbReference type="SAM" id="MobiDB-lite"/>
    </source>
</evidence>
<dbReference type="EMBL" id="BSUO01000001">
    <property type="protein sequence ID" value="GMA41019.1"/>
    <property type="molecule type" value="Genomic_DNA"/>
</dbReference>
<evidence type="ECO:0000256" key="2">
    <source>
        <dbReference type="ARBA" id="ARBA00023125"/>
    </source>
</evidence>
<evidence type="ECO:0000313" key="7">
    <source>
        <dbReference type="Proteomes" id="UP001157126"/>
    </source>
</evidence>
<dbReference type="Proteomes" id="UP001157126">
    <property type="component" value="Unassembled WGS sequence"/>
</dbReference>
<dbReference type="InterPro" id="IPR036390">
    <property type="entry name" value="WH_DNA-bd_sf"/>
</dbReference>
<dbReference type="CDD" id="cd07377">
    <property type="entry name" value="WHTH_GntR"/>
    <property type="match status" value="1"/>
</dbReference>
<evidence type="ECO:0000256" key="3">
    <source>
        <dbReference type="ARBA" id="ARBA00023163"/>
    </source>
</evidence>
<evidence type="ECO:0000259" key="5">
    <source>
        <dbReference type="PROSITE" id="PS50949"/>
    </source>
</evidence>
<dbReference type="PANTHER" id="PTHR38445">
    <property type="entry name" value="HTH-TYPE TRANSCRIPTIONAL REPRESSOR YTRA"/>
    <property type="match status" value="1"/>
</dbReference>
<dbReference type="PANTHER" id="PTHR38445:SF6">
    <property type="entry name" value="GNTR-FAMILY TRANSCRIPTIONAL REGULATOR"/>
    <property type="match status" value="1"/>
</dbReference>
<dbReference type="SUPFAM" id="SSF46785">
    <property type="entry name" value="Winged helix' DNA-binding domain"/>
    <property type="match status" value="1"/>
</dbReference>
<organism evidence="6 7">
    <name type="scientific">Mobilicoccus caccae</name>
    <dbReference type="NCBI Taxonomy" id="1859295"/>
    <lineage>
        <taxon>Bacteria</taxon>
        <taxon>Bacillati</taxon>
        <taxon>Actinomycetota</taxon>
        <taxon>Actinomycetes</taxon>
        <taxon>Micrococcales</taxon>
        <taxon>Dermatophilaceae</taxon>
        <taxon>Mobilicoccus</taxon>
    </lineage>
</organism>
<comment type="caution">
    <text evidence="6">The sequence shown here is derived from an EMBL/GenBank/DDBJ whole genome shotgun (WGS) entry which is preliminary data.</text>
</comment>
<keyword evidence="2" id="KW-0238">DNA-binding</keyword>
<feature type="domain" description="HTH gntR-type" evidence="5">
    <location>
        <begin position="7"/>
        <end position="75"/>
    </location>
</feature>
<evidence type="ECO:0000313" key="6">
    <source>
        <dbReference type="EMBL" id="GMA41019.1"/>
    </source>
</evidence>
<gene>
    <name evidence="6" type="ORF">GCM10025883_30640</name>
</gene>
<reference evidence="7" key="1">
    <citation type="journal article" date="2019" name="Int. J. Syst. Evol. Microbiol.">
        <title>The Global Catalogue of Microorganisms (GCM) 10K type strain sequencing project: providing services to taxonomists for standard genome sequencing and annotation.</title>
        <authorList>
            <consortium name="The Broad Institute Genomics Platform"/>
            <consortium name="The Broad Institute Genome Sequencing Center for Infectious Disease"/>
            <person name="Wu L."/>
            <person name="Ma J."/>
        </authorList>
    </citation>
    <scope>NUCLEOTIDE SEQUENCE [LARGE SCALE GENOMIC DNA]</scope>
    <source>
        <strain evidence="7">NBRC 113072</strain>
    </source>
</reference>
<evidence type="ECO:0000256" key="1">
    <source>
        <dbReference type="ARBA" id="ARBA00023015"/>
    </source>
</evidence>
<keyword evidence="7" id="KW-1185">Reference proteome</keyword>
<proteinExistence type="predicted"/>
<name>A0ABQ6ISU7_9MICO</name>
<protein>
    <recommendedName>
        <fullName evidence="5">HTH gntR-type domain-containing protein</fullName>
    </recommendedName>
</protein>
<dbReference type="RefSeq" id="WP_284304623.1">
    <property type="nucleotide sequence ID" value="NZ_BSUO01000001.1"/>
</dbReference>
<accession>A0ABQ6ISU7</accession>
<keyword evidence="1" id="KW-0805">Transcription regulation</keyword>
<dbReference type="InterPro" id="IPR000524">
    <property type="entry name" value="Tscrpt_reg_HTH_GntR"/>
</dbReference>
<dbReference type="SMART" id="SM00345">
    <property type="entry name" value="HTH_GNTR"/>
    <property type="match status" value="1"/>
</dbReference>
<sequence length="111" mass="12292">MEFDPARPIWHQLIHEFSRRIVTGEWSPGGRIGGVRELAGELGVNPNTVQRALSELERDGLCRSERTAGRFVTDDTPASIGSGARSPPVPPTTSSSVPRDSAFRWRTRPPW</sequence>
<dbReference type="Pfam" id="PF00392">
    <property type="entry name" value="GntR"/>
    <property type="match status" value="1"/>
</dbReference>
<feature type="region of interest" description="Disordered" evidence="4">
    <location>
        <begin position="67"/>
        <end position="111"/>
    </location>
</feature>
<dbReference type="PROSITE" id="PS50949">
    <property type="entry name" value="HTH_GNTR"/>
    <property type="match status" value="1"/>
</dbReference>
<dbReference type="Gene3D" id="1.10.10.10">
    <property type="entry name" value="Winged helix-like DNA-binding domain superfamily/Winged helix DNA-binding domain"/>
    <property type="match status" value="1"/>
</dbReference>
<dbReference type="InterPro" id="IPR036388">
    <property type="entry name" value="WH-like_DNA-bd_sf"/>
</dbReference>
<keyword evidence="3" id="KW-0804">Transcription</keyword>